<feature type="domain" description="FLYWCH-type" evidence="4">
    <location>
        <begin position="68"/>
        <end position="122"/>
    </location>
</feature>
<evidence type="ECO:0000313" key="5">
    <source>
        <dbReference type="EMBL" id="KPJ13079.1"/>
    </source>
</evidence>
<dbReference type="Pfam" id="PF04500">
    <property type="entry name" value="FLYWCH"/>
    <property type="match status" value="1"/>
</dbReference>
<keyword evidence="2" id="KW-0863">Zinc-finger</keyword>
<dbReference type="InParanoid" id="A0A0N1IP98"/>
<keyword evidence="1" id="KW-0479">Metal-binding</keyword>
<dbReference type="AlphaFoldDB" id="A0A0N1IP98"/>
<name>A0A0N1IP98_PAPMA</name>
<dbReference type="GO" id="GO:0008270">
    <property type="term" value="F:zinc ion binding"/>
    <property type="evidence" value="ECO:0007669"/>
    <property type="project" value="UniProtKB-KW"/>
</dbReference>
<proteinExistence type="predicted"/>
<gene>
    <name evidence="5" type="ORF">RR48_05188</name>
</gene>
<evidence type="ECO:0000313" key="6">
    <source>
        <dbReference type="Proteomes" id="UP000053240"/>
    </source>
</evidence>
<dbReference type="Proteomes" id="UP000053240">
    <property type="component" value="Unassembled WGS sequence"/>
</dbReference>
<keyword evidence="3" id="KW-0862">Zinc</keyword>
<reference evidence="5 6" key="1">
    <citation type="journal article" date="2015" name="Nat. Commun.">
        <title>Outbred genome sequencing and CRISPR/Cas9 gene editing in butterflies.</title>
        <authorList>
            <person name="Li X."/>
            <person name="Fan D."/>
            <person name="Zhang W."/>
            <person name="Liu G."/>
            <person name="Zhang L."/>
            <person name="Zhao L."/>
            <person name="Fang X."/>
            <person name="Chen L."/>
            <person name="Dong Y."/>
            <person name="Chen Y."/>
            <person name="Ding Y."/>
            <person name="Zhao R."/>
            <person name="Feng M."/>
            <person name="Zhu Y."/>
            <person name="Feng Y."/>
            <person name="Jiang X."/>
            <person name="Zhu D."/>
            <person name="Xiang H."/>
            <person name="Feng X."/>
            <person name="Li S."/>
            <person name="Wang J."/>
            <person name="Zhang G."/>
            <person name="Kronforst M.R."/>
            <person name="Wang W."/>
        </authorList>
    </citation>
    <scope>NUCLEOTIDE SEQUENCE [LARGE SCALE GENOMIC DNA]</scope>
    <source>
        <strain evidence="5">Ya'a_city_454_Pm</strain>
        <tissue evidence="5">Whole body</tissue>
    </source>
</reference>
<evidence type="ECO:0000256" key="2">
    <source>
        <dbReference type="ARBA" id="ARBA00022771"/>
    </source>
</evidence>
<dbReference type="EMBL" id="KQ460650">
    <property type="protein sequence ID" value="KPJ13079.1"/>
    <property type="molecule type" value="Genomic_DNA"/>
</dbReference>
<keyword evidence="6" id="KW-1185">Reference proteome</keyword>
<protein>
    <recommendedName>
        <fullName evidence="4">FLYWCH-type domain-containing protein</fullName>
    </recommendedName>
</protein>
<evidence type="ECO:0000256" key="3">
    <source>
        <dbReference type="ARBA" id="ARBA00022833"/>
    </source>
</evidence>
<accession>A0A0N1IP98</accession>
<organism evidence="5 6">
    <name type="scientific">Papilio machaon</name>
    <name type="common">Old World swallowtail butterfly</name>
    <dbReference type="NCBI Taxonomy" id="76193"/>
    <lineage>
        <taxon>Eukaryota</taxon>
        <taxon>Metazoa</taxon>
        <taxon>Ecdysozoa</taxon>
        <taxon>Arthropoda</taxon>
        <taxon>Hexapoda</taxon>
        <taxon>Insecta</taxon>
        <taxon>Pterygota</taxon>
        <taxon>Neoptera</taxon>
        <taxon>Endopterygota</taxon>
        <taxon>Lepidoptera</taxon>
        <taxon>Glossata</taxon>
        <taxon>Ditrysia</taxon>
        <taxon>Papilionoidea</taxon>
        <taxon>Papilionidae</taxon>
        <taxon>Papilioninae</taxon>
        <taxon>Papilio</taxon>
    </lineage>
</organism>
<evidence type="ECO:0000259" key="4">
    <source>
        <dbReference type="Pfam" id="PF04500"/>
    </source>
</evidence>
<dbReference type="Gene3D" id="2.20.25.240">
    <property type="match status" value="2"/>
</dbReference>
<evidence type="ECO:0000256" key="1">
    <source>
        <dbReference type="ARBA" id="ARBA00022723"/>
    </source>
</evidence>
<sequence>MIPTRSGKKFLLMINGYTYSQINYSAHWLCSSKALGCPARVKKSAKGDIFKVNTVHTHPPPKYIYVQFIPTEKGKYILVLRGFTYSQVGGRFFYCSSKHMGCKARVRLMGGKLLPSGDEHNHAPPSHARCGNGAFVQLRPPNSPHPVLPSPVSSPRAALLALHALNFPRIMPKTDLWLRLPADAKKDP</sequence>
<dbReference type="InterPro" id="IPR007588">
    <property type="entry name" value="Znf_FLYWCH"/>
</dbReference>